<evidence type="ECO:0000256" key="1">
    <source>
        <dbReference type="SAM" id="Phobius"/>
    </source>
</evidence>
<sequence>MTAQDSIDRYATARYEVKEAYEAKWARRIAVFFLQLLILTVILHRFAGLGTPAAINLVAVSAAGMAIAVIIALISLIRIWFGGQTGAANDFAAIAVGLVGLALPVYFLSKAVLLPPLTDVQTSPGAPLQFTVLGEQRPRDANPLTPPDSDKAALQAKSYPDIGPMFLERSAPSVYALVNEAIGRLGWTVVVNETPGESGVGRIEATDST</sequence>
<organism evidence="2 3">
    <name type="scientific">Methyloceanibacter marginalis</name>
    <dbReference type="NCBI Taxonomy" id="1774971"/>
    <lineage>
        <taxon>Bacteria</taxon>
        <taxon>Pseudomonadati</taxon>
        <taxon>Pseudomonadota</taxon>
        <taxon>Alphaproteobacteria</taxon>
        <taxon>Hyphomicrobiales</taxon>
        <taxon>Hyphomicrobiaceae</taxon>
        <taxon>Methyloceanibacter</taxon>
    </lineage>
</organism>
<dbReference type="AlphaFoldDB" id="A0A1E3W9L3"/>
<keyword evidence="1" id="KW-0472">Membrane</keyword>
<accession>A0A1E3W9L3</accession>
<dbReference type="Proteomes" id="UP000095042">
    <property type="component" value="Unassembled WGS sequence"/>
</dbReference>
<dbReference type="RefSeq" id="WP_069624302.1">
    <property type="nucleotide sequence ID" value="NZ_LPWD01000289.1"/>
</dbReference>
<comment type="caution">
    <text evidence="2">The sequence shown here is derived from an EMBL/GenBank/DDBJ whole genome shotgun (WGS) entry which is preliminary data.</text>
</comment>
<dbReference type="EMBL" id="LPWD01000289">
    <property type="protein sequence ID" value="ODS02504.1"/>
    <property type="molecule type" value="Genomic_DNA"/>
</dbReference>
<dbReference type="OrthoDB" id="1523552at2"/>
<evidence type="ECO:0000313" key="3">
    <source>
        <dbReference type="Proteomes" id="UP000095042"/>
    </source>
</evidence>
<keyword evidence="1" id="KW-0812">Transmembrane</keyword>
<name>A0A1E3W9L3_9HYPH</name>
<feature type="transmembrane region" description="Helical" evidence="1">
    <location>
        <begin position="53"/>
        <end position="79"/>
    </location>
</feature>
<gene>
    <name evidence="2" type="ORF">AUC71_14955</name>
</gene>
<reference evidence="2 3" key="1">
    <citation type="journal article" date="2016" name="Environ. Microbiol.">
        <title>New Methyloceanibacter diversity from North Sea sediments includes methanotroph containing solely the soluble methane monooxygenase.</title>
        <authorList>
            <person name="Vekeman B."/>
            <person name="Kerckhof F.M."/>
            <person name="Cremers G."/>
            <person name="de Vos P."/>
            <person name="Vandamme P."/>
            <person name="Boon N."/>
            <person name="Op den Camp H.J."/>
            <person name="Heylen K."/>
        </authorList>
    </citation>
    <scope>NUCLEOTIDE SEQUENCE [LARGE SCALE GENOMIC DNA]</scope>
    <source>
        <strain evidence="2 3">R-67177</strain>
    </source>
</reference>
<feature type="transmembrane region" description="Helical" evidence="1">
    <location>
        <begin position="29"/>
        <end position="47"/>
    </location>
</feature>
<keyword evidence="3" id="KW-1185">Reference proteome</keyword>
<keyword evidence="1" id="KW-1133">Transmembrane helix</keyword>
<protein>
    <submittedName>
        <fullName evidence="2">Uncharacterized protein</fullName>
    </submittedName>
</protein>
<evidence type="ECO:0000313" key="2">
    <source>
        <dbReference type="EMBL" id="ODS02504.1"/>
    </source>
</evidence>
<proteinExistence type="predicted"/>
<feature type="transmembrane region" description="Helical" evidence="1">
    <location>
        <begin position="91"/>
        <end position="109"/>
    </location>
</feature>